<dbReference type="Proteomes" id="UP001054889">
    <property type="component" value="Unassembled WGS sequence"/>
</dbReference>
<protein>
    <recommendedName>
        <fullName evidence="3">Haloacid dehalogenase-like hydrolase domain-containing protein 3</fullName>
    </recommendedName>
</protein>
<dbReference type="Pfam" id="PF00702">
    <property type="entry name" value="Hydrolase"/>
    <property type="match status" value="1"/>
</dbReference>
<dbReference type="InterPro" id="IPR044924">
    <property type="entry name" value="HAD-SF_hydro_IA_REG-2-like_cap"/>
</dbReference>
<evidence type="ECO:0000313" key="1">
    <source>
        <dbReference type="EMBL" id="GJN12343.1"/>
    </source>
</evidence>
<reference evidence="1" key="1">
    <citation type="journal article" date="2018" name="DNA Res.">
        <title>Multiple hybrid de novo genome assembly of finger millet, an orphan allotetraploid crop.</title>
        <authorList>
            <person name="Hatakeyama M."/>
            <person name="Aluri S."/>
            <person name="Balachadran M.T."/>
            <person name="Sivarajan S.R."/>
            <person name="Patrignani A."/>
            <person name="Gruter S."/>
            <person name="Poveda L."/>
            <person name="Shimizu-Inatsugi R."/>
            <person name="Baeten J."/>
            <person name="Francoijs K.J."/>
            <person name="Nataraja K.N."/>
            <person name="Reddy Y.A.N."/>
            <person name="Phadnis S."/>
            <person name="Ravikumar R.L."/>
            <person name="Schlapbach R."/>
            <person name="Sreeman S.M."/>
            <person name="Shimizu K.K."/>
        </authorList>
    </citation>
    <scope>NUCLEOTIDE SEQUENCE</scope>
</reference>
<evidence type="ECO:0000313" key="2">
    <source>
        <dbReference type="Proteomes" id="UP001054889"/>
    </source>
</evidence>
<proteinExistence type="predicted"/>
<comment type="caution">
    <text evidence="1">The sequence shown here is derived from an EMBL/GenBank/DDBJ whole genome shotgun (WGS) entry which is preliminary data.</text>
</comment>
<dbReference type="Gene3D" id="3.40.50.1000">
    <property type="entry name" value="HAD superfamily/HAD-like"/>
    <property type="match status" value="1"/>
</dbReference>
<dbReference type="InterPro" id="IPR006439">
    <property type="entry name" value="HAD-SF_hydro_IA"/>
</dbReference>
<dbReference type="CDD" id="cd16415">
    <property type="entry name" value="HAD_dREG-2_like"/>
    <property type="match status" value="1"/>
</dbReference>
<dbReference type="PANTHER" id="PTHR46649">
    <property type="match status" value="1"/>
</dbReference>
<name>A0AAV5DN11_ELECO</name>
<dbReference type="PANTHER" id="PTHR46649:SF5">
    <property type="entry name" value="F14L17.7 PROTEIN"/>
    <property type="match status" value="1"/>
</dbReference>
<dbReference type="AlphaFoldDB" id="A0AAV5DN11"/>
<dbReference type="InterPro" id="IPR036412">
    <property type="entry name" value="HAD-like_sf"/>
</dbReference>
<dbReference type="Gene3D" id="1.10.150.720">
    <property type="entry name" value="Haloacid dehalogenase-like hydrolase"/>
    <property type="match status" value="1"/>
</dbReference>
<dbReference type="SUPFAM" id="SSF56784">
    <property type="entry name" value="HAD-like"/>
    <property type="match status" value="1"/>
</dbReference>
<keyword evidence="2" id="KW-1185">Reference proteome</keyword>
<evidence type="ECO:0008006" key="3">
    <source>
        <dbReference type="Google" id="ProtNLM"/>
    </source>
</evidence>
<reference evidence="1" key="2">
    <citation type="submission" date="2021-12" db="EMBL/GenBank/DDBJ databases">
        <title>Resequencing data analysis of finger millet.</title>
        <authorList>
            <person name="Hatakeyama M."/>
            <person name="Aluri S."/>
            <person name="Balachadran M.T."/>
            <person name="Sivarajan S.R."/>
            <person name="Poveda L."/>
            <person name="Shimizu-Inatsugi R."/>
            <person name="Schlapbach R."/>
            <person name="Sreeman S.M."/>
            <person name="Shimizu K.K."/>
        </authorList>
    </citation>
    <scope>NUCLEOTIDE SEQUENCE</scope>
</reference>
<accession>A0AAV5DN11</accession>
<organism evidence="1 2">
    <name type="scientific">Eleusine coracana subsp. coracana</name>
    <dbReference type="NCBI Taxonomy" id="191504"/>
    <lineage>
        <taxon>Eukaryota</taxon>
        <taxon>Viridiplantae</taxon>
        <taxon>Streptophyta</taxon>
        <taxon>Embryophyta</taxon>
        <taxon>Tracheophyta</taxon>
        <taxon>Spermatophyta</taxon>
        <taxon>Magnoliopsida</taxon>
        <taxon>Liliopsida</taxon>
        <taxon>Poales</taxon>
        <taxon>Poaceae</taxon>
        <taxon>PACMAD clade</taxon>
        <taxon>Chloridoideae</taxon>
        <taxon>Cynodonteae</taxon>
        <taxon>Eleusininae</taxon>
        <taxon>Eleusine</taxon>
    </lineage>
</organism>
<gene>
    <name evidence="1" type="primary">ga30613</name>
    <name evidence="1" type="ORF">PR202_ga30613</name>
</gene>
<dbReference type="SFLD" id="SFLDS00003">
    <property type="entry name" value="Haloacid_Dehalogenase"/>
    <property type="match status" value="1"/>
</dbReference>
<dbReference type="NCBIfam" id="TIGR01549">
    <property type="entry name" value="HAD-SF-IA-v1"/>
    <property type="match status" value="1"/>
</dbReference>
<dbReference type="InterPro" id="IPR023214">
    <property type="entry name" value="HAD_sf"/>
</dbReference>
<dbReference type="EMBL" id="BQKI01000023">
    <property type="protein sequence ID" value="GJN12343.1"/>
    <property type="molecule type" value="Genomic_DNA"/>
</dbReference>
<dbReference type="SFLD" id="SFLDG01129">
    <property type="entry name" value="C1.5:_HAD__Beta-PGM__Phosphata"/>
    <property type="match status" value="1"/>
</dbReference>
<sequence length="316" mass="34813">MPPAAAVRWPFIWRAPVAPVAVLRAGVRRSGMRRCLSARAGSGGHRPPAYGGLLLDAGGTLLQVARPVAETYASIGRRYGSDDITFLALAVPLSCAFHQTYAVFQVPNVRPSTGVTKPEKRIMEGFKRAFAAPWPKTLRYQDDGRPFWRIVVAEATGCTDDDYFEEVYQHYAHGDAWRLPVGADTTLHELKDAGGDKPFYLLLFSVRGLHFSSVKLAVVSNFDTRLRKLLKDLNVSDMFDAIVVSSEVGFEKPAPEIFKIALDQIGMEASKAVHVGDDETADKAGANAVGLECWLWGEDVKTFSDIRDRILTTDQQ</sequence>